<gene>
    <name evidence="1" type="ORF">DAPPUDRAFT_125031</name>
</gene>
<dbReference type="EMBL" id="GL736866">
    <property type="protein sequence ID" value="EFX60213.1"/>
    <property type="molecule type" value="Genomic_DNA"/>
</dbReference>
<dbReference type="HOGENOM" id="CLU_1779302_0_0_1"/>
<dbReference type="AlphaFoldDB" id="E9I717"/>
<evidence type="ECO:0000313" key="1">
    <source>
        <dbReference type="EMBL" id="EFX60213.1"/>
    </source>
</evidence>
<proteinExistence type="predicted"/>
<sequence>MDALACTHRRHLGTARMLCKQHSAATWEPLGCYGGDAMVEGGYDLNALPRTEFSDGGTIPMLCCAYDTATGADQRNRGGSALLCRPPPKANMKRPTIQEAGPRKKIEQYWNDGCSDLHTQETPGNGQDALQATQCSNMGTIRMLWR</sequence>
<keyword evidence="2" id="KW-1185">Reference proteome</keyword>
<organism evidence="1 2">
    <name type="scientific">Daphnia pulex</name>
    <name type="common">Water flea</name>
    <dbReference type="NCBI Taxonomy" id="6669"/>
    <lineage>
        <taxon>Eukaryota</taxon>
        <taxon>Metazoa</taxon>
        <taxon>Ecdysozoa</taxon>
        <taxon>Arthropoda</taxon>
        <taxon>Crustacea</taxon>
        <taxon>Branchiopoda</taxon>
        <taxon>Diplostraca</taxon>
        <taxon>Cladocera</taxon>
        <taxon>Anomopoda</taxon>
        <taxon>Daphniidae</taxon>
        <taxon>Daphnia</taxon>
    </lineage>
</organism>
<dbReference type="Proteomes" id="UP000000305">
    <property type="component" value="Unassembled WGS sequence"/>
</dbReference>
<accession>E9I717</accession>
<evidence type="ECO:0000313" key="2">
    <source>
        <dbReference type="Proteomes" id="UP000000305"/>
    </source>
</evidence>
<name>E9I717_DAPPU</name>
<dbReference type="KEGG" id="dpx:DAPPUDRAFT_125031"/>
<reference evidence="1 2" key="1">
    <citation type="journal article" date="2011" name="Science">
        <title>The ecoresponsive genome of Daphnia pulex.</title>
        <authorList>
            <person name="Colbourne J.K."/>
            <person name="Pfrender M.E."/>
            <person name="Gilbert D."/>
            <person name="Thomas W.K."/>
            <person name="Tucker A."/>
            <person name="Oakley T.H."/>
            <person name="Tokishita S."/>
            <person name="Aerts A."/>
            <person name="Arnold G.J."/>
            <person name="Basu M.K."/>
            <person name="Bauer D.J."/>
            <person name="Caceres C.E."/>
            <person name="Carmel L."/>
            <person name="Casola C."/>
            <person name="Choi J.H."/>
            <person name="Detter J.C."/>
            <person name="Dong Q."/>
            <person name="Dusheyko S."/>
            <person name="Eads B.D."/>
            <person name="Frohlich T."/>
            <person name="Geiler-Samerotte K.A."/>
            <person name="Gerlach D."/>
            <person name="Hatcher P."/>
            <person name="Jogdeo S."/>
            <person name="Krijgsveld J."/>
            <person name="Kriventseva E.V."/>
            <person name="Kultz D."/>
            <person name="Laforsch C."/>
            <person name="Lindquist E."/>
            <person name="Lopez J."/>
            <person name="Manak J.R."/>
            <person name="Muller J."/>
            <person name="Pangilinan J."/>
            <person name="Patwardhan R.P."/>
            <person name="Pitluck S."/>
            <person name="Pritham E.J."/>
            <person name="Rechtsteiner A."/>
            <person name="Rho M."/>
            <person name="Rogozin I.B."/>
            <person name="Sakarya O."/>
            <person name="Salamov A."/>
            <person name="Schaack S."/>
            <person name="Shapiro H."/>
            <person name="Shiga Y."/>
            <person name="Skalitzky C."/>
            <person name="Smith Z."/>
            <person name="Souvorov A."/>
            <person name="Sung W."/>
            <person name="Tang Z."/>
            <person name="Tsuchiya D."/>
            <person name="Tu H."/>
            <person name="Vos H."/>
            <person name="Wang M."/>
            <person name="Wolf Y.I."/>
            <person name="Yamagata H."/>
            <person name="Yamada T."/>
            <person name="Ye Y."/>
            <person name="Shaw J.R."/>
            <person name="Andrews J."/>
            <person name="Crease T.J."/>
            <person name="Tang H."/>
            <person name="Lucas S.M."/>
            <person name="Robertson H.M."/>
            <person name="Bork P."/>
            <person name="Koonin E.V."/>
            <person name="Zdobnov E.M."/>
            <person name="Grigoriev I.V."/>
            <person name="Lynch M."/>
            <person name="Boore J.L."/>
        </authorList>
    </citation>
    <scope>NUCLEOTIDE SEQUENCE [LARGE SCALE GENOMIC DNA]</scope>
</reference>
<protein>
    <submittedName>
        <fullName evidence="1">Uncharacterized protein</fullName>
    </submittedName>
</protein>
<dbReference type="InParanoid" id="E9I717"/>